<feature type="transmembrane region" description="Helical" evidence="6">
    <location>
        <begin position="243"/>
        <end position="268"/>
    </location>
</feature>
<feature type="transmembrane region" description="Helical" evidence="6">
    <location>
        <begin position="201"/>
        <end position="223"/>
    </location>
</feature>
<organism evidence="8 9">
    <name type="scientific">Microbacterium radiodurans</name>
    <dbReference type="NCBI Taxonomy" id="661398"/>
    <lineage>
        <taxon>Bacteria</taxon>
        <taxon>Bacillati</taxon>
        <taxon>Actinomycetota</taxon>
        <taxon>Actinomycetes</taxon>
        <taxon>Micrococcales</taxon>
        <taxon>Microbacteriaceae</taxon>
        <taxon>Microbacterium</taxon>
    </lineage>
</organism>
<feature type="transmembrane region" description="Helical" evidence="6">
    <location>
        <begin position="370"/>
        <end position="396"/>
    </location>
</feature>
<feature type="transmembrane region" description="Helical" evidence="6">
    <location>
        <begin position="80"/>
        <end position="101"/>
    </location>
</feature>
<dbReference type="Proteomes" id="UP000327039">
    <property type="component" value="Unassembled WGS sequence"/>
</dbReference>
<dbReference type="GO" id="GO:0022857">
    <property type="term" value="F:transmembrane transporter activity"/>
    <property type="evidence" value="ECO:0007669"/>
    <property type="project" value="InterPro"/>
</dbReference>
<feature type="transmembrane region" description="Helical" evidence="6">
    <location>
        <begin position="24"/>
        <end position="43"/>
    </location>
</feature>
<dbReference type="GO" id="GO:0005886">
    <property type="term" value="C:plasma membrane"/>
    <property type="evidence" value="ECO:0007669"/>
    <property type="project" value="UniProtKB-SubCell"/>
</dbReference>
<dbReference type="Pfam" id="PF07690">
    <property type="entry name" value="MFS_1"/>
    <property type="match status" value="1"/>
</dbReference>
<dbReference type="AlphaFoldDB" id="A0A5J5ITB6"/>
<dbReference type="Gene3D" id="1.20.1250.20">
    <property type="entry name" value="MFS general substrate transporter like domains"/>
    <property type="match status" value="1"/>
</dbReference>
<evidence type="ECO:0000256" key="1">
    <source>
        <dbReference type="ARBA" id="ARBA00004651"/>
    </source>
</evidence>
<dbReference type="PANTHER" id="PTHR23501">
    <property type="entry name" value="MAJOR FACILITATOR SUPERFAMILY"/>
    <property type="match status" value="1"/>
</dbReference>
<dbReference type="SUPFAM" id="SSF103473">
    <property type="entry name" value="MFS general substrate transporter"/>
    <property type="match status" value="1"/>
</dbReference>
<proteinExistence type="predicted"/>
<feature type="domain" description="Major facilitator superfamily (MFS) profile" evidence="7">
    <location>
        <begin position="1"/>
        <end position="469"/>
    </location>
</feature>
<feature type="transmembrane region" description="Helical" evidence="6">
    <location>
        <begin position="446"/>
        <end position="469"/>
    </location>
</feature>
<feature type="transmembrane region" description="Helical" evidence="6">
    <location>
        <begin position="113"/>
        <end position="135"/>
    </location>
</feature>
<dbReference type="PROSITE" id="PS50850">
    <property type="entry name" value="MFS"/>
    <property type="match status" value="1"/>
</dbReference>
<accession>A0A5J5ITB6</accession>
<feature type="transmembrane region" description="Helical" evidence="6">
    <location>
        <begin position="337"/>
        <end position="358"/>
    </location>
</feature>
<gene>
    <name evidence="8" type="ORF">F6B42_00980</name>
</gene>
<name>A0A5J5ITB6_9MICO</name>
<feature type="region of interest" description="Disordered" evidence="5">
    <location>
        <begin position="490"/>
        <end position="525"/>
    </location>
</feature>
<feature type="transmembrane region" description="Helical" evidence="6">
    <location>
        <begin position="310"/>
        <end position="331"/>
    </location>
</feature>
<feature type="transmembrane region" description="Helical" evidence="6">
    <location>
        <begin position="55"/>
        <end position="74"/>
    </location>
</feature>
<feature type="transmembrane region" description="Helical" evidence="6">
    <location>
        <begin position="176"/>
        <end position="195"/>
    </location>
</feature>
<protein>
    <submittedName>
        <fullName evidence="8">MFS transporter</fullName>
    </submittedName>
</protein>
<keyword evidence="3 6" id="KW-1133">Transmembrane helix</keyword>
<sequence length="525" mass="53373">MLATSIVSTSLPRVVQDLNGSQTAFTWIVTATLLAITVSTPIWGKLGDLLSRRALVLAALIFFIAGSVTAAAAPEALTLIAGRAVQGIGAGGLLSLIQIVLADIISPRERGKYMGLLGAVTAAGTIAGPLVGGLVTDLFGWRWNFVGSGVIALGSLVVVALTLPATRGTRHRSVDYLGAALITLGISGLLIWVSFGGVHFPWLSITSAVLLAGTIVTLASAAWVESRAREPIIPLSLFRNRAFVLAVCASVAVGVATYGVAIFMSQYLQVARDASATDSSLITMPQLIAVTVASTVVGALVSRFGHWKRWMVVGASCQALGLALLGTITIATPVPLLWGYLVLVGIGIGSVMQNLILVAENSVHPGQLGVATASITFFRTLGGTVGVAALGAMVAWRVSALAPVVAREAGVSLDGADPTSGGDGAALPAAVQAVVAQSYARGVGDAYLVCAGLAALAVVCIACLPPVALSTKTRGERIADAEREAAIGLAGGVVDSTSPAELAQPDTGSGDGPRDVRDGNRLPKP</sequence>
<comment type="subcellular location">
    <subcellularLocation>
        <location evidence="1">Cell membrane</location>
        <topology evidence="1">Multi-pass membrane protein</topology>
    </subcellularLocation>
</comment>
<keyword evidence="9" id="KW-1185">Reference proteome</keyword>
<evidence type="ECO:0000256" key="2">
    <source>
        <dbReference type="ARBA" id="ARBA00022692"/>
    </source>
</evidence>
<feature type="transmembrane region" description="Helical" evidence="6">
    <location>
        <begin position="141"/>
        <end position="164"/>
    </location>
</feature>
<evidence type="ECO:0000313" key="8">
    <source>
        <dbReference type="EMBL" id="KAA9089108.1"/>
    </source>
</evidence>
<reference evidence="9" key="1">
    <citation type="submission" date="2019-09" db="EMBL/GenBank/DDBJ databases">
        <title>Mumia zhuanghuii sp. nov. isolated from the intestinal contents of plateau pika (Ochotona curzoniae) in the Qinghai-Tibet plateau of China.</title>
        <authorList>
            <person name="Tian Z."/>
        </authorList>
    </citation>
    <scope>NUCLEOTIDE SEQUENCE [LARGE SCALE GENOMIC DNA]</scope>
    <source>
        <strain evidence="9">DSM 25564</strain>
    </source>
</reference>
<evidence type="ECO:0000259" key="7">
    <source>
        <dbReference type="PROSITE" id="PS50850"/>
    </source>
</evidence>
<comment type="caution">
    <text evidence="8">The sequence shown here is derived from an EMBL/GenBank/DDBJ whole genome shotgun (WGS) entry which is preliminary data.</text>
</comment>
<keyword evidence="2 6" id="KW-0812">Transmembrane</keyword>
<evidence type="ECO:0000256" key="5">
    <source>
        <dbReference type="SAM" id="MobiDB-lite"/>
    </source>
</evidence>
<evidence type="ECO:0000256" key="3">
    <source>
        <dbReference type="ARBA" id="ARBA00022989"/>
    </source>
</evidence>
<dbReference type="InterPro" id="IPR036259">
    <property type="entry name" value="MFS_trans_sf"/>
</dbReference>
<keyword evidence="4 6" id="KW-0472">Membrane</keyword>
<dbReference type="EMBL" id="VYRZ01000001">
    <property type="protein sequence ID" value="KAA9089108.1"/>
    <property type="molecule type" value="Genomic_DNA"/>
</dbReference>
<dbReference type="Gene3D" id="1.20.1720.10">
    <property type="entry name" value="Multidrug resistance protein D"/>
    <property type="match status" value="1"/>
</dbReference>
<evidence type="ECO:0000256" key="6">
    <source>
        <dbReference type="SAM" id="Phobius"/>
    </source>
</evidence>
<feature type="compositionally biased region" description="Basic and acidic residues" evidence="5">
    <location>
        <begin position="512"/>
        <end position="525"/>
    </location>
</feature>
<dbReference type="PANTHER" id="PTHR23501:SF197">
    <property type="entry name" value="COMD"/>
    <property type="match status" value="1"/>
</dbReference>
<dbReference type="PRINTS" id="PR01036">
    <property type="entry name" value="TCRTETB"/>
</dbReference>
<evidence type="ECO:0000313" key="9">
    <source>
        <dbReference type="Proteomes" id="UP000327039"/>
    </source>
</evidence>
<evidence type="ECO:0000256" key="4">
    <source>
        <dbReference type="ARBA" id="ARBA00023136"/>
    </source>
</evidence>
<dbReference type="OrthoDB" id="7375466at2"/>
<dbReference type="InterPro" id="IPR011701">
    <property type="entry name" value="MFS"/>
</dbReference>
<dbReference type="InterPro" id="IPR020846">
    <property type="entry name" value="MFS_dom"/>
</dbReference>
<feature type="transmembrane region" description="Helical" evidence="6">
    <location>
        <begin position="280"/>
        <end position="301"/>
    </location>
</feature>